<organism evidence="1 2">
    <name type="scientific">Acaulospora colombiana</name>
    <dbReference type="NCBI Taxonomy" id="27376"/>
    <lineage>
        <taxon>Eukaryota</taxon>
        <taxon>Fungi</taxon>
        <taxon>Fungi incertae sedis</taxon>
        <taxon>Mucoromycota</taxon>
        <taxon>Glomeromycotina</taxon>
        <taxon>Glomeromycetes</taxon>
        <taxon>Diversisporales</taxon>
        <taxon>Acaulosporaceae</taxon>
        <taxon>Acaulospora</taxon>
    </lineage>
</organism>
<feature type="non-terminal residue" evidence="1">
    <location>
        <position position="334"/>
    </location>
</feature>
<evidence type="ECO:0000313" key="2">
    <source>
        <dbReference type="Proteomes" id="UP000789525"/>
    </source>
</evidence>
<keyword evidence="2" id="KW-1185">Reference proteome</keyword>
<feature type="non-terminal residue" evidence="1">
    <location>
        <position position="1"/>
    </location>
</feature>
<dbReference type="EMBL" id="CAJVPT010048689">
    <property type="protein sequence ID" value="CAG8742520.1"/>
    <property type="molecule type" value="Genomic_DNA"/>
</dbReference>
<evidence type="ECO:0000313" key="1">
    <source>
        <dbReference type="EMBL" id="CAG8742520.1"/>
    </source>
</evidence>
<gene>
    <name evidence="1" type="ORF">ACOLOM_LOCUS12249</name>
</gene>
<dbReference type="Proteomes" id="UP000789525">
    <property type="component" value="Unassembled WGS sequence"/>
</dbReference>
<accession>A0ACA9QCA1</accession>
<comment type="caution">
    <text evidence="1">The sequence shown here is derived from an EMBL/GenBank/DDBJ whole genome shotgun (WGS) entry which is preliminary data.</text>
</comment>
<protein>
    <submittedName>
        <fullName evidence="1">5924_t:CDS:1</fullName>
    </submittedName>
</protein>
<name>A0ACA9QCA1_9GLOM</name>
<reference evidence="1" key="1">
    <citation type="submission" date="2021-06" db="EMBL/GenBank/DDBJ databases">
        <authorList>
            <person name="Kallberg Y."/>
            <person name="Tangrot J."/>
            <person name="Rosling A."/>
        </authorList>
    </citation>
    <scope>NUCLEOTIDE SEQUENCE</scope>
    <source>
        <strain evidence="1">CL356</strain>
    </source>
</reference>
<sequence>LDLEIIDIENEISTLQNRLRLLQRRRANHASYISSLRRLPPEILVEIVYMCLYGGVNITTLTQICGNIRDAITGMSSLWSHIKLVPPKGGQYVCWGSTVEPDSVIWISGGTTEQLELILTRSGSNPLDLFVQPPLDSELLGPILSRNSRIKSLKIVDWAKASRHPADYESIGGLNMDLLESLILNESWMQVSKLLLPSEAITHVEHQDLKGHIDAPKISLPQARYIEISSNQNLYNALDLTDSKAHTLKGVTRMRDRLTVIPSSFPNQLTRLFLVSVYLGPKPVQTLLFPHLVGLIMADVTMQGVLGEYFEAPSLKVLYLSGVDFDPLSLAKLR</sequence>
<proteinExistence type="predicted"/>